<evidence type="ECO:0000259" key="4">
    <source>
        <dbReference type="Pfam" id="PF00198"/>
    </source>
</evidence>
<dbReference type="STRING" id="1499967.U27_01225"/>
<evidence type="ECO:0000256" key="2">
    <source>
        <dbReference type="ARBA" id="ARBA00022679"/>
    </source>
</evidence>
<gene>
    <name evidence="5" type="ORF">U27_01225</name>
</gene>
<evidence type="ECO:0000313" key="6">
    <source>
        <dbReference type="Proteomes" id="UP000030661"/>
    </source>
</evidence>
<dbReference type="Proteomes" id="UP000030661">
    <property type="component" value="Unassembled WGS sequence"/>
</dbReference>
<dbReference type="Gene3D" id="3.30.559.10">
    <property type="entry name" value="Chloramphenicol acetyltransferase-like domain"/>
    <property type="match status" value="1"/>
</dbReference>
<dbReference type="InterPro" id="IPR023213">
    <property type="entry name" value="CAT-like_dom_sf"/>
</dbReference>
<comment type="cofactor">
    <cofactor evidence="1">
        <name>(R)-lipoate</name>
        <dbReference type="ChEBI" id="CHEBI:83088"/>
    </cofactor>
</comment>
<protein>
    <submittedName>
        <fullName evidence="5">Dihydrolipoamide acetyltransferase, long form</fullName>
    </submittedName>
</protein>
<dbReference type="AlphaFoldDB" id="A0A081C9S0"/>
<dbReference type="Pfam" id="PF00198">
    <property type="entry name" value="2-oxoacid_dh"/>
    <property type="match status" value="1"/>
</dbReference>
<sequence length="240" mass="26456">MADIEEFAVNLDEITNPLLSAHPGDILVLSPEQQRVGEQLIYSVTRIPQFHVSMEMNASAILAKINQWAEETRPSFTTFLLQGVGKTLEAFPIFNATFVAEDSIKLHPHVHLAVAIDTPAGLQLPVVLDVTGQTILHIDQELKRLTHKAQNGELSPHDTEGATFTVFNLGMFGIAEFSAIINPPQLATLAAGAISYRLIMTGNRIINLPFFTLKLIADHRVIDAAMAAKFLRKLKEILEE</sequence>
<proteinExistence type="predicted"/>
<dbReference type="EMBL" id="DF820478">
    <property type="protein sequence ID" value="GAK61325.1"/>
    <property type="molecule type" value="Genomic_DNA"/>
</dbReference>
<evidence type="ECO:0000256" key="3">
    <source>
        <dbReference type="ARBA" id="ARBA00023315"/>
    </source>
</evidence>
<dbReference type="PANTHER" id="PTHR43178:SF5">
    <property type="entry name" value="LIPOAMIDE ACYLTRANSFERASE COMPONENT OF BRANCHED-CHAIN ALPHA-KETO ACID DEHYDROGENASE COMPLEX, MITOCHONDRIAL"/>
    <property type="match status" value="1"/>
</dbReference>
<dbReference type="InterPro" id="IPR001078">
    <property type="entry name" value="2-oxoacid_DH_actylTfrase"/>
</dbReference>
<dbReference type="eggNOG" id="COG0508">
    <property type="taxonomic scope" value="Bacteria"/>
</dbReference>
<dbReference type="HOGENOM" id="CLU_016733_2_1_0"/>
<accession>A0A081C9S0</accession>
<organism evidence="5 6">
    <name type="scientific">Vecturithrix granuli</name>
    <dbReference type="NCBI Taxonomy" id="1499967"/>
    <lineage>
        <taxon>Bacteria</taxon>
        <taxon>Candidatus Moduliflexota</taxon>
        <taxon>Candidatus Vecturitrichia</taxon>
        <taxon>Candidatus Vecturitrichales</taxon>
        <taxon>Candidatus Vecturitrichaceae</taxon>
        <taxon>Candidatus Vecturithrix</taxon>
    </lineage>
</organism>
<reference evidence="5 6" key="1">
    <citation type="journal article" date="2015" name="PeerJ">
        <title>First genomic representation of candidate bacterial phylum KSB3 points to enhanced environmental sensing as a trigger of wastewater bulking.</title>
        <authorList>
            <person name="Sekiguchi Y."/>
            <person name="Ohashi A."/>
            <person name="Parks D.H."/>
            <person name="Yamauchi T."/>
            <person name="Tyson G.W."/>
            <person name="Hugenholtz P."/>
        </authorList>
    </citation>
    <scope>NUCLEOTIDE SEQUENCE [LARGE SCALE GENOMIC DNA]</scope>
</reference>
<dbReference type="PANTHER" id="PTHR43178">
    <property type="entry name" value="DIHYDROLIPOAMIDE ACETYLTRANSFERASE COMPONENT OF PYRUVATE DEHYDROGENASE COMPLEX"/>
    <property type="match status" value="1"/>
</dbReference>
<keyword evidence="2 5" id="KW-0808">Transferase</keyword>
<dbReference type="InterPro" id="IPR050743">
    <property type="entry name" value="2-oxoacid_DH_E2_comp"/>
</dbReference>
<dbReference type="SUPFAM" id="SSF52777">
    <property type="entry name" value="CoA-dependent acyltransferases"/>
    <property type="match status" value="1"/>
</dbReference>
<evidence type="ECO:0000256" key="1">
    <source>
        <dbReference type="ARBA" id="ARBA00001938"/>
    </source>
</evidence>
<dbReference type="GO" id="GO:0031405">
    <property type="term" value="F:lipoic acid binding"/>
    <property type="evidence" value="ECO:0007669"/>
    <property type="project" value="TreeGrafter"/>
</dbReference>
<dbReference type="GO" id="GO:0005737">
    <property type="term" value="C:cytoplasm"/>
    <property type="evidence" value="ECO:0007669"/>
    <property type="project" value="TreeGrafter"/>
</dbReference>
<feature type="domain" description="2-oxoacid dehydrogenase acyltransferase catalytic" evidence="4">
    <location>
        <begin position="29"/>
        <end position="240"/>
    </location>
</feature>
<keyword evidence="6" id="KW-1185">Reference proteome</keyword>
<keyword evidence="3" id="KW-0012">Acyltransferase</keyword>
<evidence type="ECO:0000313" key="5">
    <source>
        <dbReference type="EMBL" id="GAK61325.1"/>
    </source>
</evidence>
<dbReference type="GO" id="GO:0016407">
    <property type="term" value="F:acetyltransferase activity"/>
    <property type="evidence" value="ECO:0007669"/>
    <property type="project" value="TreeGrafter"/>
</dbReference>
<name>A0A081C9S0_VECG1</name>